<gene>
    <name evidence="1" type="ORF">RS84_00223</name>
</gene>
<protein>
    <submittedName>
        <fullName evidence="1">Uncharacterized protein</fullName>
    </submittedName>
</protein>
<evidence type="ECO:0000313" key="1">
    <source>
        <dbReference type="EMBL" id="KJL49510.1"/>
    </source>
</evidence>
<accession>A0A0M2HX57</accession>
<proteinExistence type="predicted"/>
<dbReference type="PATRIC" id="fig|273678.4.peg.215"/>
<reference evidence="1 2" key="1">
    <citation type="submission" date="2015-02" db="EMBL/GenBank/DDBJ databases">
        <title>Draft genome sequences of ten Microbacterium spp. with emphasis on heavy metal contaminated environments.</title>
        <authorList>
            <person name="Corretto E."/>
        </authorList>
    </citation>
    <scope>NUCLEOTIDE SEQUENCE [LARGE SCALE GENOMIC DNA]</scope>
    <source>
        <strain evidence="1 2">SA35</strain>
    </source>
</reference>
<dbReference type="EMBL" id="JYJB01000003">
    <property type="protein sequence ID" value="KJL49510.1"/>
    <property type="molecule type" value="Genomic_DNA"/>
</dbReference>
<dbReference type="Proteomes" id="UP000033900">
    <property type="component" value="Unassembled WGS sequence"/>
</dbReference>
<organism evidence="1 2">
    <name type="scientific">Microbacterium hydrocarbonoxydans</name>
    <dbReference type="NCBI Taxonomy" id="273678"/>
    <lineage>
        <taxon>Bacteria</taxon>
        <taxon>Bacillati</taxon>
        <taxon>Actinomycetota</taxon>
        <taxon>Actinomycetes</taxon>
        <taxon>Micrococcales</taxon>
        <taxon>Microbacteriaceae</taxon>
        <taxon>Microbacterium</taxon>
    </lineage>
</organism>
<dbReference type="OrthoDB" id="9942485at2"/>
<sequence length="240" mass="26169">MSTITINAEDLTVTRELKISVPDMRWLAEGLLAATATNEAYGVICHAHLAADGLSAIAEATDKYRIHQMHLALRAPIDPVDVVIPHDALVWAKKNVRTFVPKKDSLIEPVAILEFTVPAIREDSPHAGWVSVIYREWDDDNAPSARFDAPLIADAYPSTSRVVDGIRMAPVGEPSPLVLDFIADARALQTAHTETPTIAYTVSETTGRPGPVLIDFWESSVLRATAVIQPSASNDEEDVR</sequence>
<evidence type="ECO:0000313" key="2">
    <source>
        <dbReference type="Proteomes" id="UP000033900"/>
    </source>
</evidence>
<dbReference type="RefSeq" id="WP_045255903.1">
    <property type="nucleotide sequence ID" value="NZ_JYJB01000003.1"/>
</dbReference>
<comment type="caution">
    <text evidence="1">The sequence shown here is derived from an EMBL/GenBank/DDBJ whole genome shotgun (WGS) entry which is preliminary data.</text>
</comment>
<dbReference type="STRING" id="273678.RS84_00223"/>
<name>A0A0M2HX57_9MICO</name>
<dbReference type="AlphaFoldDB" id="A0A0M2HX57"/>
<keyword evidence="2" id="KW-1185">Reference proteome</keyword>